<evidence type="ECO:0000313" key="9">
    <source>
        <dbReference type="Proteomes" id="UP000653454"/>
    </source>
</evidence>
<reference evidence="8" key="1">
    <citation type="submission" date="2020-11" db="EMBL/GenBank/DDBJ databases">
        <authorList>
            <person name="Whiteford S."/>
        </authorList>
    </citation>
    <scope>NUCLEOTIDE SEQUENCE</scope>
</reference>
<dbReference type="SUPFAM" id="SSF90112">
    <property type="entry name" value="Neurotransmitter-gated ion-channel transmembrane pore"/>
    <property type="match status" value="1"/>
</dbReference>
<feature type="transmembrane region" description="Helical" evidence="5">
    <location>
        <begin position="399"/>
        <end position="417"/>
    </location>
</feature>
<name>A0A8S4E6E7_PLUXY</name>
<evidence type="ECO:0000256" key="2">
    <source>
        <dbReference type="ARBA" id="ARBA00022692"/>
    </source>
</evidence>
<dbReference type="InterPro" id="IPR006202">
    <property type="entry name" value="Neur_chan_lig-bd"/>
</dbReference>
<dbReference type="InterPro" id="IPR006201">
    <property type="entry name" value="Neur_channel"/>
</dbReference>
<evidence type="ECO:0000256" key="6">
    <source>
        <dbReference type="SAM" id="SignalP"/>
    </source>
</evidence>
<keyword evidence="4 5" id="KW-0472">Membrane</keyword>
<evidence type="ECO:0000256" key="5">
    <source>
        <dbReference type="SAM" id="Phobius"/>
    </source>
</evidence>
<feature type="transmembrane region" description="Helical" evidence="5">
    <location>
        <begin position="238"/>
        <end position="257"/>
    </location>
</feature>
<evidence type="ECO:0000256" key="1">
    <source>
        <dbReference type="ARBA" id="ARBA00004370"/>
    </source>
</evidence>
<proteinExistence type="predicted"/>
<gene>
    <name evidence="8" type="ORF">PLXY2_LOCUS4383</name>
</gene>
<dbReference type="InterPro" id="IPR036734">
    <property type="entry name" value="Neur_chan_lig-bd_sf"/>
</dbReference>
<evidence type="ECO:0000313" key="8">
    <source>
        <dbReference type="EMBL" id="CAG9110693.1"/>
    </source>
</evidence>
<dbReference type="GO" id="GO:0005230">
    <property type="term" value="F:extracellular ligand-gated monoatomic ion channel activity"/>
    <property type="evidence" value="ECO:0007669"/>
    <property type="project" value="InterPro"/>
</dbReference>
<dbReference type="AlphaFoldDB" id="A0A8S4E6E7"/>
<dbReference type="EMBL" id="CAJHNJ030000012">
    <property type="protein sequence ID" value="CAG9110693.1"/>
    <property type="molecule type" value="Genomic_DNA"/>
</dbReference>
<keyword evidence="6" id="KW-0732">Signal</keyword>
<feature type="chain" id="PRO_5035867058" evidence="6">
    <location>
        <begin position="19"/>
        <end position="420"/>
    </location>
</feature>
<evidence type="ECO:0000259" key="7">
    <source>
        <dbReference type="Pfam" id="PF02931"/>
    </source>
</evidence>
<dbReference type="SUPFAM" id="SSF63712">
    <property type="entry name" value="Nicotinic receptor ligand binding domain-like"/>
    <property type="match status" value="1"/>
</dbReference>
<feature type="domain" description="Neurotransmitter-gated ion-channel ligand-binding" evidence="7">
    <location>
        <begin position="33"/>
        <end position="236"/>
    </location>
</feature>
<dbReference type="GO" id="GO:0016020">
    <property type="term" value="C:membrane"/>
    <property type="evidence" value="ECO:0007669"/>
    <property type="project" value="UniProtKB-SubCell"/>
</dbReference>
<comment type="subcellular location">
    <subcellularLocation>
        <location evidence="1">Membrane</location>
    </subcellularLocation>
</comment>
<feature type="transmembrane region" description="Helical" evidence="5">
    <location>
        <begin position="269"/>
        <end position="288"/>
    </location>
</feature>
<dbReference type="Pfam" id="PF02931">
    <property type="entry name" value="Neur_chan_LBD"/>
    <property type="match status" value="1"/>
</dbReference>
<dbReference type="FunFam" id="2.70.170.10:FF:000028">
    <property type="entry name" value="AcetylCholine Receptor"/>
    <property type="match status" value="1"/>
</dbReference>
<dbReference type="CDD" id="cd18989">
    <property type="entry name" value="LGIC_ECD_cation"/>
    <property type="match status" value="1"/>
</dbReference>
<dbReference type="Gene3D" id="2.70.170.10">
    <property type="entry name" value="Neurotransmitter-gated ion-channel ligand-binding domain"/>
    <property type="match status" value="1"/>
</dbReference>
<organism evidence="8 9">
    <name type="scientific">Plutella xylostella</name>
    <name type="common">Diamondback moth</name>
    <name type="synonym">Plutella maculipennis</name>
    <dbReference type="NCBI Taxonomy" id="51655"/>
    <lineage>
        <taxon>Eukaryota</taxon>
        <taxon>Metazoa</taxon>
        <taxon>Ecdysozoa</taxon>
        <taxon>Arthropoda</taxon>
        <taxon>Hexapoda</taxon>
        <taxon>Insecta</taxon>
        <taxon>Pterygota</taxon>
        <taxon>Neoptera</taxon>
        <taxon>Endopterygota</taxon>
        <taxon>Lepidoptera</taxon>
        <taxon>Glossata</taxon>
        <taxon>Ditrysia</taxon>
        <taxon>Yponomeutoidea</taxon>
        <taxon>Plutellidae</taxon>
        <taxon>Plutella</taxon>
    </lineage>
</organism>
<keyword evidence="3 5" id="KW-1133">Transmembrane helix</keyword>
<dbReference type="PANTHER" id="PTHR18945">
    <property type="entry name" value="NEUROTRANSMITTER GATED ION CHANNEL"/>
    <property type="match status" value="1"/>
</dbReference>
<evidence type="ECO:0000256" key="4">
    <source>
        <dbReference type="ARBA" id="ARBA00023136"/>
    </source>
</evidence>
<keyword evidence="2 5" id="KW-0812">Transmembrane</keyword>
<comment type="caution">
    <text evidence="8">The sequence shown here is derived from an EMBL/GenBank/DDBJ whole genome shotgun (WGS) entry which is preliminary data.</text>
</comment>
<feature type="transmembrane region" description="Helical" evidence="5">
    <location>
        <begin position="308"/>
        <end position="324"/>
    </location>
</feature>
<evidence type="ECO:0000256" key="3">
    <source>
        <dbReference type="ARBA" id="ARBA00022989"/>
    </source>
</evidence>
<keyword evidence="9" id="KW-1185">Reference proteome</keyword>
<protein>
    <submittedName>
        <fullName evidence="8">(diamondback moth) hypothetical protein</fullName>
    </submittedName>
</protein>
<sequence length="420" mass="46209">MPRALLLLLVLAAPLARGDECPADRAPVETHEARLHRDLLCDYSPDFRPVRDHTTPVTVKVRFALKYISFDSQEETFTIHSWVALSWTDQFLGWEPAQYGGIAETQFESHEIWTPRLALFNADASKFNMDSFYVTCLATSAGAVTCVPALAHHAVCRAALRRWPYDRQNCTLFFGSWMHTGEQVNFTFYRNQPVVLDEAQDGPGWRLLTVAHRRLPGNYNNATYPMLKYTFVLQRESAGPAALVVAPAAAVALLTLLGPLLDARRPARLGLACFTLLAHFTFLSEIGYNLPKHSADTPVLLLFARDSMVLSLCGVAAALAGAALRGRGGAGRGGGAAPGWLRAAVRLTARSPARYVVFTEWAAPGDDHKPLEADLTAADAAAAAADDDWAQFADLFNSFVFFTTLLVYIILLCWYIPYSD</sequence>
<dbReference type="InterPro" id="IPR036719">
    <property type="entry name" value="Neuro-gated_channel_TM_sf"/>
</dbReference>
<accession>A0A8S4E6E7</accession>
<feature type="signal peptide" evidence="6">
    <location>
        <begin position="1"/>
        <end position="18"/>
    </location>
</feature>
<dbReference type="GO" id="GO:0004888">
    <property type="term" value="F:transmembrane signaling receptor activity"/>
    <property type="evidence" value="ECO:0007669"/>
    <property type="project" value="InterPro"/>
</dbReference>
<dbReference type="Proteomes" id="UP000653454">
    <property type="component" value="Unassembled WGS sequence"/>
</dbReference>